<accession>A0A918J049</accession>
<dbReference type="RefSeq" id="WP_189634354.1">
    <property type="nucleotide sequence ID" value="NZ_BMYQ01000008.1"/>
</dbReference>
<dbReference type="EMBL" id="BMYQ01000008">
    <property type="protein sequence ID" value="GGW36670.1"/>
    <property type="molecule type" value="Genomic_DNA"/>
</dbReference>
<proteinExistence type="predicted"/>
<organism evidence="1 2">
    <name type="scientific">Gemmobacter lanyuensis</name>
    <dbReference type="NCBI Taxonomy" id="1054497"/>
    <lineage>
        <taxon>Bacteria</taxon>
        <taxon>Pseudomonadati</taxon>
        <taxon>Pseudomonadota</taxon>
        <taxon>Alphaproteobacteria</taxon>
        <taxon>Rhodobacterales</taxon>
        <taxon>Paracoccaceae</taxon>
        <taxon>Gemmobacter</taxon>
    </lineage>
</organism>
<protein>
    <submittedName>
        <fullName evidence="1">Flavin-nucleotide-binding protein</fullName>
    </submittedName>
</protein>
<name>A0A918J049_9RHOB</name>
<gene>
    <name evidence="1" type="ORF">GCM10011452_26470</name>
</gene>
<keyword evidence="2" id="KW-1185">Reference proteome</keyword>
<dbReference type="Pfam" id="PF12900">
    <property type="entry name" value="Pyridox_ox_2"/>
    <property type="match status" value="1"/>
</dbReference>
<dbReference type="AlphaFoldDB" id="A0A918J049"/>
<evidence type="ECO:0000313" key="1">
    <source>
        <dbReference type="EMBL" id="GGW36670.1"/>
    </source>
</evidence>
<reference evidence="1" key="1">
    <citation type="journal article" date="2014" name="Int. J. Syst. Evol. Microbiol.">
        <title>Complete genome sequence of Corynebacterium casei LMG S-19264T (=DSM 44701T), isolated from a smear-ripened cheese.</title>
        <authorList>
            <consortium name="US DOE Joint Genome Institute (JGI-PGF)"/>
            <person name="Walter F."/>
            <person name="Albersmeier A."/>
            <person name="Kalinowski J."/>
            <person name="Ruckert C."/>
        </authorList>
    </citation>
    <scope>NUCLEOTIDE SEQUENCE</scope>
    <source>
        <strain evidence="1">KCTC 23714</strain>
    </source>
</reference>
<dbReference type="Proteomes" id="UP000628984">
    <property type="component" value="Unassembled WGS sequence"/>
</dbReference>
<dbReference type="InterPro" id="IPR012349">
    <property type="entry name" value="Split_barrel_FMN-bd"/>
</dbReference>
<dbReference type="PANTHER" id="PTHR34071">
    <property type="entry name" value="5-NITROIMIDAZOLE ANTIBIOTICS RESISTANCE PROTEIN, NIMA-FAMILY-RELATED PROTEIN-RELATED"/>
    <property type="match status" value="1"/>
</dbReference>
<dbReference type="InterPro" id="IPR024747">
    <property type="entry name" value="Pyridox_Oxase-rel"/>
</dbReference>
<dbReference type="Gene3D" id="2.30.110.10">
    <property type="entry name" value="Electron Transport, Fmn-binding Protein, Chain A"/>
    <property type="match status" value="1"/>
</dbReference>
<dbReference type="PANTHER" id="PTHR34071:SF2">
    <property type="entry name" value="FLAVIN-NUCLEOTIDE-BINDING PROTEIN"/>
    <property type="match status" value="1"/>
</dbReference>
<sequence>MSDYPVSPRNRIKRVGKRGSYDRATVHAILDSALMCHVAYVLDGQPYCTPTIHWREGETLYWHGSSASRMLRAQEQGARVCLTVSHLDGLVLARSGFNHSVNYRSAMVFGTAHLVEDPAEQERALLAITQRFYPGRNEELRPMTTQEIKATTVIAMGIEEAAAKIRAANVGDDEEDGHLPVWAGVIPVSTVIGTPQPSPVLPKHTPLPAHLAAYEPGRRLDAALQETQAIYEKG</sequence>
<dbReference type="SUPFAM" id="SSF50475">
    <property type="entry name" value="FMN-binding split barrel"/>
    <property type="match status" value="1"/>
</dbReference>
<comment type="caution">
    <text evidence="1">The sequence shown here is derived from an EMBL/GenBank/DDBJ whole genome shotgun (WGS) entry which is preliminary data.</text>
</comment>
<reference evidence="1" key="2">
    <citation type="submission" date="2020-09" db="EMBL/GenBank/DDBJ databases">
        <authorList>
            <person name="Sun Q."/>
            <person name="Kim S."/>
        </authorList>
    </citation>
    <scope>NUCLEOTIDE SEQUENCE</scope>
    <source>
        <strain evidence="1">KCTC 23714</strain>
    </source>
</reference>
<evidence type="ECO:0000313" key="2">
    <source>
        <dbReference type="Proteomes" id="UP000628984"/>
    </source>
</evidence>